<dbReference type="InterPro" id="IPR035899">
    <property type="entry name" value="DBL_dom_sf"/>
</dbReference>
<dbReference type="SMART" id="SM00325">
    <property type="entry name" value="RhoGEF"/>
    <property type="match status" value="1"/>
</dbReference>
<proteinExistence type="predicted"/>
<dbReference type="HOGENOM" id="CLU_231217_0_0_1"/>
<dbReference type="GO" id="GO:0032955">
    <property type="term" value="P:regulation of division septum assembly"/>
    <property type="evidence" value="ECO:0007669"/>
    <property type="project" value="TreeGrafter"/>
</dbReference>
<reference evidence="2" key="1">
    <citation type="journal article" date="2014" name="Genome Announc.">
        <title>Draft Genome Sequence of the Yeast Pseudozyma antarctica Type Strain JCM10317, a Producer of the Glycolipid Biosurfactants, Mannosylerythritol Lipids.</title>
        <authorList>
            <person name="Saika A."/>
            <person name="Koike H."/>
            <person name="Hori T."/>
            <person name="Fukuoka T."/>
            <person name="Sato S."/>
            <person name="Habe H."/>
            <person name="Kitamoto D."/>
            <person name="Morita T."/>
        </authorList>
    </citation>
    <scope>NUCLEOTIDE SEQUENCE [LARGE SCALE GENOMIC DNA]</scope>
    <source>
        <strain evidence="2">JCM 10317</strain>
    </source>
</reference>
<accession>A0A081CI70</accession>
<name>A0A081CI70_PSEA2</name>
<organism evidence="1 2">
    <name type="scientific">Pseudozyma antarctica</name>
    <name type="common">Yeast</name>
    <name type="synonym">Candida antarctica</name>
    <dbReference type="NCBI Taxonomy" id="84753"/>
    <lineage>
        <taxon>Eukaryota</taxon>
        <taxon>Fungi</taxon>
        <taxon>Dikarya</taxon>
        <taxon>Basidiomycota</taxon>
        <taxon>Ustilaginomycotina</taxon>
        <taxon>Ustilaginomycetes</taxon>
        <taxon>Ustilaginales</taxon>
        <taxon>Ustilaginaceae</taxon>
        <taxon>Moesziomyces</taxon>
    </lineage>
</organism>
<dbReference type="Pfam" id="PF00621">
    <property type="entry name" value="RhoGEF"/>
    <property type="match status" value="1"/>
</dbReference>
<dbReference type="Gene3D" id="1.20.1270.60">
    <property type="entry name" value="Arfaptin homology (AH) domain/BAR domain"/>
    <property type="match status" value="1"/>
</dbReference>
<gene>
    <name evidence="1" type="ORF">PAN0_012d4588</name>
</gene>
<dbReference type="RefSeq" id="XP_014655611.1">
    <property type="nucleotide sequence ID" value="XM_014800125.1"/>
</dbReference>
<protein>
    <submittedName>
        <fullName evidence="1">Uncharacterized protein</fullName>
    </submittedName>
</protein>
<dbReference type="GO" id="GO:0035556">
    <property type="term" value="P:intracellular signal transduction"/>
    <property type="evidence" value="ECO:0007669"/>
    <property type="project" value="InterPro"/>
</dbReference>
<dbReference type="GeneID" id="26305417"/>
<dbReference type="InterPro" id="IPR027267">
    <property type="entry name" value="AH/BAR_dom_sf"/>
</dbReference>
<evidence type="ECO:0000313" key="1">
    <source>
        <dbReference type="EMBL" id="GAK66366.1"/>
    </source>
</evidence>
<dbReference type="PROSITE" id="PS00741">
    <property type="entry name" value="DH_1"/>
    <property type="match status" value="1"/>
</dbReference>
<dbReference type="PANTHER" id="PTHR22834">
    <property type="entry name" value="NUCLEAR FUSION PROTEIN FUS2"/>
    <property type="match status" value="1"/>
</dbReference>
<dbReference type="Proteomes" id="UP000053758">
    <property type="component" value="Unassembled WGS sequence"/>
</dbReference>
<dbReference type="SUPFAM" id="SSF103657">
    <property type="entry name" value="BAR/IMD domain-like"/>
    <property type="match status" value="1"/>
</dbReference>
<dbReference type="GO" id="GO:0005085">
    <property type="term" value="F:guanyl-nucleotide exchange factor activity"/>
    <property type="evidence" value="ECO:0007669"/>
    <property type="project" value="InterPro"/>
</dbReference>
<keyword evidence="2" id="KW-1185">Reference proteome</keyword>
<dbReference type="InterPro" id="IPR001331">
    <property type="entry name" value="GDS_CDC24_CS"/>
</dbReference>
<sequence>MAATRGGATATACALNLDFRLPYAASPAAVAGFALGPQPTLSAACLDRRRCIHFPFPPPAPPILHHLRACDSSPWHEAYGHLLDTIPSSAAQQSGATWLPATPTATLSSPRSIPSSSRPQHLEASPRAQRSLSPSSTAASPTNRRPSYGSNLLAVPGRAPGDVDADYGLGLSPTAASPETASRHRRGSRSSILASATEATGATGATSDRESIRSSASSSRAAPSSARRTSKSTRPDDRDRNASPVSFYSTLEAPFASPRTSRQGSLQVENTFAPFTTTSPPTAHAQAQPHHSPRASIANASNSTHRTAPTPPAASSSTRAASDRITPDKRPIQSTATVQRATSAQHNRLPNGATLTTLTPSLSAYSWQSDKPNTPAKRQAAPQPQPLQQPRSAASEYTAPKSISTSRSASTFAQLESASARPRSKSSASSSKDVGTRSQAAKAAAAPSVPLPSTLTATAASNAPSKLSLRSRIFGLKSSQNAPRSSSPADSGTDTPSPRSAHFPPSVHSEGSHSDSAPLDRADSLSIDRDFPSPSYSHSALGHSRDADDEMGDAFSADPRSTAQAGRKSSGATSFLRKTIRFKDKSAFLKARPSISSLNSDSAASASQSVPPSPADPPSSSDAEDVARKAPSYKQVSGRRGAQYHEPAQDLNASANVPYSVQHQPPSLDTKHQHRPAALLPAVTERDLQLPPEAQRQPHYNASRRLPSRSESSSALMHDRPSGTNAQAIAQSPTAVGASSPVITDDRAAAQNRIPRSSSLHASTGRGHPDDLLPYRIAADRSVSSSLATQETPASPRRRPRSGSANAFAPQIQPRTTSSPAQSHTRRPVTAQGTPEISESPQMSAPSPARSSQRTTRPKTADSGHGYSNSLSSLRDILVVANAISEEGAYYNSPDKSAPSPSAKAAAGASPVDSKRPGLPPKNPLRKQRPSAASATDTPSVSGDSPASAHTSGVFPGPAMLTTQTPLSPTGARPRDSIGPLSATSSSPTDFRTPTSEPTPLPSLDRHGANDYFRPRDAPRPPDAQLMQLPARSPSAVSPGISGTSSPAFSTLPASQQLSRAPSTDSAIGYVPRRHERAASDAASSITDLRTRSGPGASTPSLHSESSSSVRKKKDGPGSKMFAFARDLAQREGSEANATLSSSGTFRLGRSSKSKKGDASNRIVIRRLYDGPLEAEAAAHASRQASGSSGTSPVAYAEGVSPGSSVAELANGGAHEPYTPGGFSTPGYGGRLPSSGSLVRSASSSGSTAREFMLQGSNQLLTPQFVNTNGTALLARSPSFVRPSWSIPQEGLSPTQKRLVKRWFILRELLDTEKAYASDLAVARDIYLARAKLGAGITTPLSPLSVRSASVFSQLASPEPPSHGRSSQPHLHHRGSVNPLSPGAAGPAARGPLPQRTLFRHASADASATAALASPHSVNQAPSSTSLASSNPSNRSSVYTVSSQSSQTSDASHFALAGHSNLGAGLPSQFSIDGGAPSPSIGLKLNQGSPLATPSPSFSPAPSTPATPSIMTPSGFPGLGDSTQSNSPDAPFSPSDVRIIFAQLEACAAFADEMVVVLESAVGTVCTGTAEDAAQLLARGDVTEDSETDRVGQAFLKIMPRIEQVYSAYCSRHEASMAKLQELLNTRPKTVAFVSECTQAARAYTNAWDLSSLLIKPVQRVLKYPLLLAQILESTGNQHPDAENLAAASAEIQKVADNINEVKKRKDLVEQIVSGKTARRTTSQRMQHGATKKLLRRQEKVKKAVLGPTEDLLADDGQYKALVVQFRTLEKSVASFARRCSGWSTSVKEAHVAQLRLLDQWCRTYAVDESLSGSEAEMRLRAFMHLIEESFLSDYWTQLDSEIRTSLTPAVQRMASLFILPQAVIAKRNDREADYSRYRAEITRSGSKAADKRLTESANAFVALHTQLMNELPQFNYGIQTLMDICIESLSRTQASYHLRVHRALISFWQSFGPEGAGDIVHNEDTDEKSMRHLNPVKIFWPLHSNIAGFAESLSIVSGVYDRSRSASVSMDSELLAVGHLSPSSNTHFSPLQSERALPDPEFSSKVPDASSMSQQIESITAAGSEELLEPMSARASPFATPPLGSRGPSFSPQLHQQALLGSPAHIGSASLHGVPSGSGPPPLRTTKSGGLIGLLRSVGSSSAMGGTMGSRKNSQSTDTMAESFGEGSESNPPTPISKDTPVLNKHDHDDAAEDVAPPTLPALSFNSGFFAQSEVFSTHPHGPDSPRVVPTADQPVDPRSHPALPTTSRAEDATSSSTATPTGTMAAVANSPAGARGSKAGHPLLEYVVGDLFRVVDGDASHLFGSSEHGATGWVERENFVPLS</sequence>
<dbReference type="FunFam" id="1.20.900.10:FF:000084">
    <property type="entry name" value="Kalirin RhoGEF kinase a"/>
    <property type="match status" value="1"/>
</dbReference>
<dbReference type="GO" id="GO:0005737">
    <property type="term" value="C:cytoplasm"/>
    <property type="evidence" value="ECO:0007669"/>
    <property type="project" value="TreeGrafter"/>
</dbReference>
<dbReference type="CDD" id="cd00160">
    <property type="entry name" value="RhoGEF"/>
    <property type="match status" value="1"/>
</dbReference>
<dbReference type="SUPFAM" id="SSF48065">
    <property type="entry name" value="DBL homology domain (DH-domain)"/>
    <property type="match status" value="1"/>
</dbReference>
<dbReference type="Gene3D" id="1.20.900.10">
    <property type="entry name" value="Dbl homology (DH) domain"/>
    <property type="match status" value="2"/>
</dbReference>
<dbReference type="InterPro" id="IPR000219">
    <property type="entry name" value="DH_dom"/>
</dbReference>
<dbReference type="PROSITE" id="PS50010">
    <property type="entry name" value="DH_2"/>
    <property type="match status" value="1"/>
</dbReference>
<dbReference type="InterPro" id="IPR051492">
    <property type="entry name" value="Dynamin-Rho_GEF"/>
</dbReference>
<evidence type="ECO:0000313" key="2">
    <source>
        <dbReference type="Proteomes" id="UP000053758"/>
    </source>
</evidence>
<dbReference type="GO" id="GO:0031991">
    <property type="term" value="P:regulation of actomyosin contractile ring contraction"/>
    <property type="evidence" value="ECO:0007669"/>
    <property type="project" value="TreeGrafter"/>
</dbReference>
<dbReference type="EMBL" id="DF830079">
    <property type="protein sequence ID" value="GAK66366.1"/>
    <property type="molecule type" value="Genomic_DNA"/>
</dbReference>
<dbReference type="OrthoDB" id="10256089at2759"/>
<dbReference type="PANTHER" id="PTHR22834:SF20">
    <property type="entry name" value="SH3 DOMAIN-CONTAINING PROTEIN"/>
    <property type="match status" value="1"/>
</dbReference>